<evidence type="ECO:0000256" key="1">
    <source>
        <dbReference type="ARBA" id="ARBA00007689"/>
    </source>
</evidence>
<dbReference type="PANTHER" id="PTHR37828">
    <property type="entry name" value="GSR2449 PROTEIN"/>
    <property type="match status" value="1"/>
</dbReference>
<dbReference type="Gene3D" id="3.30.70.1060">
    <property type="entry name" value="Dimeric alpha+beta barrel"/>
    <property type="match status" value="1"/>
</dbReference>
<feature type="chain" id="PRO_5046586503" evidence="2">
    <location>
        <begin position="23"/>
        <end position="148"/>
    </location>
</feature>
<dbReference type="Proteomes" id="UP001210678">
    <property type="component" value="Unassembled WGS sequence"/>
</dbReference>
<reference evidence="4 5" key="1">
    <citation type="submission" date="2023-01" db="EMBL/GenBank/DDBJ databases">
        <title>Vibrio sp. KJ40-1 sp.nov, isolated from marine algae.</title>
        <authorList>
            <person name="Butt M."/>
            <person name="Kim J.M.J."/>
            <person name="Jeon C.O.C."/>
        </authorList>
    </citation>
    <scope>NUCLEOTIDE SEQUENCE [LARGE SCALE GENOMIC DNA]</scope>
    <source>
        <strain evidence="4 5">KJ40-1</strain>
    </source>
</reference>
<sequence>MKKLTTWLCLIISVAVVGSASANPFTREQRERIANFLAMDLYVYETTLVGTQEEFVNTVSDHLNYQVMLEEKGIMFGAGPIAEESEKEHPTSGMIIIRAKSFEDAKAIADADPFHARGVRKYKLRKWTLNEGSFDFSVKISDQTVEIK</sequence>
<comment type="similarity">
    <text evidence="1">Belongs to the YciI family.</text>
</comment>
<dbReference type="EMBL" id="JAQLOI010000003">
    <property type="protein sequence ID" value="MDB1125074.1"/>
    <property type="molecule type" value="Genomic_DNA"/>
</dbReference>
<keyword evidence="5" id="KW-1185">Reference proteome</keyword>
<name>A0ABT4YU23_9VIBR</name>
<dbReference type="SUPFAM" id="SSF54909">
    <property type="entry name" value="Dimeric alpha+beta barrel"/>
    <property type="match status" value="1"/>
</dbReference>
<organism evidence="4 5">
    <name type="scientific">Vibrio algarum</name>
    <dbReference type="NCBI Taxonomy" id="3020714"/>
    <lineage>
        <taxon>Bacteria</taxon>
        <taxon>Pseudomonadati</taxon>
        <taxon>Pseudomonadota</taxon>
        <taxon>Gammaproteobacteria</taxon>
        <taxon>Vibrionales</taxon>
        <taxon>Vibrionaceae</taxon>
        <taxon>Vibrio</taxon>
    </lineage>
</organism>
<protein>
    <submittedName>
        <fullName evidence="4">YciI family protein</fullName>
    </submittedName>
</protein>
<proteinExistence type="inferred from homology"/>
<keyword evidence="2" id="KW-0732">Signal</keyword>
<dbReference type="PANTHER" id="PTHR37828:SF1">
    <property type="entry name" value="YCII-RELATED DOMAIN-CONTAINING PROTEIN"/>
    <property type="match status" value="1"/>
</dbReference>
<dbReference type="RefSeq" id="WP_272138449.1">
    <property type="nucleotide sequence ID" value="NZ_JAQLOI010000003.1"/>
</dbReference>
<evidence type="ECO:0000259" key="3">
    <source>
        <dbReference type="Pfam" id="PF03795"/>
    </source>
</evidence>
<feature type="signal peptide" evidence="2">
    <location>
        <begin position="1"/>
        <end position="22"/>
    </location>
</feature>
<feature type="domain" description="YCII-related" evidence="3">
    <location>
        <begin position="52"/>
        <end position="128"/>
    </location>
</feature>
<evidence type="ECO:0000313" key="5">
    <source>
        <dbReference type="Proteomes" id="UP001210678"/>
    </source>
</evidence>
<comment type="caution">
    <text evidence="4">The sequence shown here is derived from an EMBL/GenBank/DDBJ whole genome shotgun (WGS) entry which is preliminary data.</text>
</comment>
<dbReference type="Pfam" id="PF03795">
    <property type="entry name" value="YCII"/>
    <property type="match status" value="1"/>
</dbReference>
<accession>A0ABT4YU23</accession>
<dbReference type="InterPro" id="IPR005545">
    <property type="entry name" value="YCII"/>
</dbReference>
<gene>
    <name evidence="4" type="ORF">PGX00_16065</name>
</gene>
<evidence type="ECO:0000256" key="2">
    <source>
        <dbReference type="SAM" id="SignalP"/>
    </source>
</evidence>
<evidence type="ECO:0000313" key="4">
    <source>
        <dbReference type="EMBL" id="MDB1125074.1"/>
    </source>
</evidence>
<dbReference type="InterPro" id="IPR011008">
    <property type="entry name" value="Dimeric_a/b-barrel"/>
</dbReference>